<dbReference type="EMBL" id="LSRX01000025">
    <property type="protein sequence ID" value="OLQ13622.1"/>
    <property type="molecule type" value="Genomic_DNA"/>
</dbReference>
<feature type="region of interest" description="Disordered" evidence="1">
    <location>
        <begin position="40"/>
        <end position="67"/>
    </location>
</feature>
<dbReference type="InterPro" id="IPR036691">
    <property type="entry name" value="Endo/exonu/phosph_ase_sf"/>
</dbReference>
<proteinExistence type="predicted"/>
<dbReference type="AlphaFoldDB" id="A0A1Q9F1Y9"/>
<dbReference type="InterPro" id="IPR013078">
    <property type="entry name" value="His_Pase_superF_clade-1"/>
</dbReference>
<gene>
    <name evidence="2" type="ORF">AK812_SmicGene2285</name>
</gene>
<dbReference type="SUPFAM" id="SSF56219">
    <property type="entry name" value="DNase I-like"/>
    <property type="match status" value="1"/>
</dbReference>
<evidence type="ECO:0000256" key="1">
    <source>
        <dbReference type="SAM" id="MobiDB-lite"/>
    </source>
</evidence>
<dbReference type="GO" id="GO:0016791">
    <property type="term" value="F:phosphatase activity"/>
    <property type="evidence" value="ECO:0007669"/>
    <property type="project" value="TreeGrafter"/>
</dbReference>
<evidence type="ECO:0000313" key="2">
    <source>
        <dbReference type="EMBL" id="OLQ13622.1"/>
    </source>
</evidence>
<keyword evidence="3" id="KW-1185">Reference proteome</keyword>
<accession>A0A1Q9F1Y9</accession>
<organism evidence="2 3">
    <name type="scientific">Symbiodinium microadriaticum</name>
    <name type="common">Dinoflagellate</name>
    <name type="synonym">Zooxanthella microadriatica</name>
    <dbReference type="NCBI Taxonomy" id="2951"/>
    <lineage>
        <taxon>Eukaryota</taxon>
        <taxon>Sar</taxon>
        <taxon>Alveolata</taxon>
        <taxon>Dinophyceae</taxon>
        <taxon>Suessiales</taxon>
        <taxon>Symbiodiniaceae</taxon>
        <taxon>Symbiodinium</taxon>
    </lineage>
</organism>
<dbReference type="SUPFAM" id="SSF53254">
    <property type="entry name" value="Phosphoglycerate mutase-like"/>
    <property type="match status" value="1"/>
</dbReference>
<dbReference type="InterPro" id="IPR050275">
    <property type="entry name" value="PGM_Phosphatase"/>
</dbReference>
<dbReference type="Pfam" id="PF00300">
    <property type="entry name" value="His_Phos_1"/>
    <property type="match status" value="1"/>
</dbReference>
<dbReference type="InterPro" id="IPR029033">
    <property type="entry name" value="His_PPase_superfam"/>
</dbReference>
<dbReference type="PANTHER" id="PTHR48100">
    <property type="entry name" value="BROAD-SPECIFICITY PHOSPHATASE YOR283W-RELATED"/>
    <property type="match status" value="1"/>
</dbReference>
<protein>
    <submittedName>
        <fullName evidence="2">Uncharacterized protein</fullName>
    </submittedName>
</protein>
<evidence type="ECO:0000313" key="3">
    <source>
        <dbReference type="Proteomes" id="UP000186817"/>
    </source>
</evidence>
<dbReference type="PANTHER" id="PTHR48100:SF10">
    <property type="entry name" value="2-CARBOXY-D-ARABINITOL-1-PHOSPHATASE-RELATED"/>
    <property type="match status" value="1"/>
</dbReference>
<reference evidence="2 3" key="1">
    <citation type="submission" date="2016-02" db="EMBL/GenBank/DDBJ databases">
        <title>Genome analysis of coral dinoflagellate symbionts highlights evolutionary adaptations to a symbiotic lifestyle.</title>
        <authorList>
            <person name="Aranda M."/>
            <person name="Li Y."/>
            <person name="Liew Y.J."/>
            <person name="Baumgarten S."/>
            <person name="Simakov O."/>
            <person name="Wilson M."/>
            <person name="Piel J."/>
            <person name="Ashoor H."/>
            <person name="Bougouffa S."/>
            <person name="Bajic V.B."/>
            <person name="Ryu T."/>
            <person name="Ravasi T."/>
            <person name="Bayer T."/>
            <person name="Micklem G."/>
            <person name="Kim H."/>
            <person name="Bhak J."/>
            <person name="Lajeunesse T.C."/>
            <person name="Voolstra C.R."/>
        </authorList>
    </citation>
    <scope>NUCLEOTIDE SEQUENCE [LARGE SCALE GENOMIC DNA]</scope>
    <source>
        <strain evidence="2 3">CCMP2467</strain>
    </source>
</reference>
<feature type="compositionally biased region" description="Polar residues" evidence="1">
    <location>
        <begin position="49"/>
        <end position="58"/>
    </location>
</feature>
<sequence length="860" mass="96465">MRRLRKLMQAEKEFLSCKCGFTCGTPKALEKHQLRGCSASEVKQGPSLGRSQTTSFTPSARRWSQPRVRKELSDSLYDRPETELSNLLSSDCGQAMPVFARPKLQHSRSDAVSSQTLSRREEGCSADADDSHLTCGCGFTCGTPSAMDRHQKRCGLDVRSAPASPAAVDKTAFDVQLRKRFGSERSAPVVDEAACSRNVGLLSPPVEAEGKTRSSLRFLLVRHGESANRGSTSKCPDPALSTKGQRQAEALADRLTGEMQKVAAAGDLQIWCSPMLRCLQTIKPTMDVLDLPKSKCICHGACYEHGCAGLSFEGTPAAIIEERFPNFQFAAPHGLPNLFTRFGLLLGPAMSRWTARLWLLWWTALALRTDSESNEEDRYRNFKGLAIWVYTLNLGKLSKPENRAGIEDMVDTVLAKARDQRVQLVSVNFQEAPSEKTFFLRPVTGWRVIRTRHLCNEQLHAIHMKCDFALFSYLYIADYRTERQMPVDGDIRGVRTVVFTKKQLRKLESTDIVDDKYAEGCGAGKQSKELPATYWGGVLHDDALYPDIEVIKAARRCHGVAVQHEEHVGVAAKATLITRYRVHYFYGGANHQIDFIVSTSHLGVIPNAKDMFRMSERSQELGQAMDALKLVSDNYTVPAFMTGDWNFRMVPFDSLAEFSNFTGLDYTGPVLHLVNGSVRSAWVHRSPMRPGVAYEEMRVAAVALQPQYISTMRWLQDLNPGFDQLYQHFKTLWKRAPTCRFREHHLRSPVSVIPSVVLEDYANEAVLPSADFLSLDGGKWEMFKEEGFDLTKARGWKDTPEESLVTRLPSYCDQIFWSKGIHKISMGTAWSVLGDAHGDALRAMMKSDHNMLELRAVLWL</sequence>
<dbReference type="Proteomes" id="UP000186817">
    <property type="component" value="Unassembled WGS sequence"/>
</dbReference>
<dbReference type="SMART" id="SM00855">
    <property type="entry name" value="PGAM"/>
    <property type="match status" value="1"/>
</dbReference>
<dbReference type="Gene3D" id="3.40.50.1240">
    <property type="entry name" value="Phosphoglycerate mutase-like"/>
    <property type="match status" value="1"/>
</dbReference>
<name>A0A1Q9F1Y9_SYMMI</name>
<dbReference type="Gene3D" id="3.60.10.10">
    <property type="entry name" value="Endonuclease/exonuclease/phosphatase"/>
    <property type="match status" value="1"/>
</dbReference>
<dbReference type="CDD" id="cd07067">
    <property type="entry name" value="HP_PGM_like"/>
    <property type="match status" value="1"/>
</dbReference>
<dbReference type="OrthoDB" id="427150at2759"/>
<comment type="caution">
    <text evidence="2">The sequence shown here is derived from an EMBL/GenBank/DDBJ whole genome shotgun (WGS) entry which is preliminary data.</text>
</comment>